<keyword evidence="2" id="KW-0732">Signal</keyword>
<reference evidence="3 4" key="1">
    <citation type="submission" date="2023-06" db="EMBL/GenBank/DDBJ databases">
        <authorList>
            <person name="Ham H."/>
            <person name="Park D.S."/>
        </authorList>
    </citation>
    <scope>NUCLEOTIDE SEQUENCE [LARGE SCALE GENOMIC DNA]</scope>
    <source>
        <strain evidence="3 4">KACC 17005</strain>
    </source>
</reference>
<dbReference type="GeneID" id="79789973"/>
<evidence type="ECO:0000313" key="4">
    <source>
        <dbReference type="Proteomes" id="UP001242732"/>
    </source>
</evidence>
<evidence type="ECO:0000313" key="3">
    <source>
        <dbReference type="EMBL" id="WIY48862.1"/>
    </source>
</evidence>
<dbReference type="RefSeq" id="WP_046059875.1">
    <property type="nucleotide sequence ID" value="NZ_CP023687.1"/>
</dbReference>
<organism evidence="3 4">
    <name type="scientific">Paracidovorax citrulli</name>
    <name type="common">Acidovorax citrulli</name>
    <dbReference type="NCBI Taxonomy" id="80869"/>
    <lineage>
        <taxon>Bacteria</taxon>
        <taxon>Pseudomonadati</taxon>
        <taxon>Pseudomonadota</taxon>
        <taxon>Betaproteobacteria</taxon>
        <taxon>Burkholderiales</taxon>
        <taxon>Comamonadaceae</taxon>
        <taxon>Paracidovorax</taxon>
    </lineage>
</organism>
<feature type="compositionally biased region" description="Pro residues" evidence="1">
    <location>
        <begin position="25"/>
        <end position="53"/>
    </location>
</feature>
<feature type="chain" id="PRO_5045505507" description="Secreted protein" evidence="2">
    <location>
        <begin position="24"/>
        <end position="248"/>
    </location>
</feature>
<gene>
    <name evidence="3" type="ORF">QRO08_24120</name>
</gene>
<sequence length="248" mass="25213">MRLNTLTRAGLAALLLACAGAQAQPAPPAPGAVPPPPGAVPPPPVAGQPPGPIGQPAAVEQASHSGAVQRWLLNPNGEADGLLLQDGAQVAFPPHLSDTLTSWLRPGDAVDVAGWHYSGVPVLRISAISSQGRTVQDTPPSPGQMPPPPPQRPALVELQTDGRVATVLLNTRGDAHGLLLDNGVIVRFPPHVAASIGNLLQTGATVSARGWGTRNALGTALEATQLGSSASTLQEVFRGPAGGPPRRP</sequence>
<protein>
    <recommendedName>
        <fullName evidence="5">Secreted protein</fullName>
    </recommendedName>
</protein>
<evidence type="ECO:0008006" key="5">
    <source>
        <dbReference type="Google" id="ProtNLM"/>
    </source>
</evidence>
<dbReference type="Proteomes" id="UP001242732">
    <property type="component" value="Chromosome"/>
</dbReference>
<evidence type="ECO:0000256" key="2">
    <source>
        <dbReference type="SAM" id="SignalP"/>
    </source>
</evidence>
<accession>A0ABY9AQ37</accession>
<feature type="signal peptide" evidence="2">
    <location>
        <begin position="1"/>
        <end position="23"/>
    </location>
</feature>
<keyword evidence="4" id="KW-1185">Reference proteome</keyword>
<feature type="region of interest" description="Disordered" evidence="1">
    <location>
        <begin position="130"/>
        <end position="150"/>
    </location>
</feature>
<feature type="compositionally biased region" description="Pro residues" evidence="1">
    <location>
        <begin position="139"/>
        <end position="150"/>
    </location>
</feature>
<evidence type="ECO:0000256" key="1">
    <source>
        <dbReference type="SAM" id="MobiDB-lite"/>
    </source>
</evidence>
<feature type="region of interest" description="Disordered" evidence="1">
    <location>
        <begin position="23"/>
        <end position="62"/>
    </location>
</feature>
<name>A0ABY9AQ37_PARCI</name>
<dbReference type="EMBL" id="CP127363">
    <property type="protein sequence ID" value="WIY48862.1"/>
    <property type="molecule type" value="Genomic_DNA"/>
</dbReference>
<proteinExistence type="predicted"/>